<dbReference type="Pfam" id="PF01565">
    <property type="entry name" value="FAD_binding_4"/>
    <property type="match status" value="1"/>
</dbReference>
<evidence type="ECO:0000256" key="2">
    <source>
        <dbReference type="ARBA" id="ARBA00022630"/>
    </source>
</evidence>
<dbReference type="InterPro" id="IPR016169">
    <property type="entry name" value="FAD-bd_PCMH_sub2"/>
</dbReference>
<dbReference type="GO" id="GO:0008610">
    <property type="term" value="P:lipid biosynthetic process"/>
    <property type="evidence" value="ECO:0007669"/>
    <property type="project" value="InterPro"/>
</dbReference>
<evidence type="ECO:0000259" key="8">
    <source>
        <dbReference type="PROSITE" id="PS51387"/>
    </source>
</evidence>
<dbReference type="PANTHER" id="PTHR46568:SF1">
    <property type="entry name" value="ALKYLDIHYDROXYACETONEPHOSPHATE SYNTHASE, PEROXISOMAL"/>
    <property type="match status" value="1"/>
</dbReference>
<dbReference type="PANTHER" id="PTHR46568">
    <property type="entry name" value="ALKYLDIHYDROXYACETONEPHOSPHATE SYNTHASE, PEROXISOMAL"/>
    <property type="match status" value="1"/>
</dbReference>
<dbReference type="EMBL" id="LT607412">
    <property type="protein sequence ID" value="SCF05335.1"/>
    <property type="molecule type" value="Genomic_DNA"/>
</dbReference>
<feature type="binding site" evidence="5">
    <location>
        <position position="392"/>
    </location>
    <ligand>
        <name>substrate</name>
    </ligand>
</feature>
<dbReference type="PROSITE" id="PS51387">
    <property type="entry name" value="FAD_PCMH"/>
    <property type="match status" value="1"/>
</dbReference>
<evidence type="ECO:0000256" key="6">
    <source>
        <dbReference type="PIRSR" id="PIRSR625650-3"/>
    </source>
</evidence>
<comment type="cofactor">
    <cofactor evidence="6">
        <name>FAD</name>
        <dbReference type="ChEBI" id="CHEBI:57692"/>
    </cofactor>
</comment>
<evidence type="ECO:0000256" key="4">
    <source>
        <dbReference type="PIRSR" id="PIRSR625650-1"/>
    </source>
</evidence>
<feature type="binding site" evidence="6">
    <location>
        <begin position="260"/>
        <end position="266"/>
    </location>
    <ligand>
        <name>FAD</name>
        <dbReference type="ChEBI" id="CHEBI:57692"/>
    </ligand>
</feature>
<dbReference type="RefSeq" id="WP_089020239.1">
    <property type="nucleotide sequence ID" value="NZ_LT607412.1"/>
</dbReference>
<feature type="binding site" evidence="6">
    <location>
        <begin position="126"/>
        <end position="132"/>
    </location>
    <ligand>
        <name>FAD</name>
        <dbReference type="ChEBI" id="CHEBI:57692"/>
    </ligand>
</feature>
<name>A0A1C4XAE2_9ACTN</name>
<dbReference type="Proteomes" id="UP000198243">
    <property type="component" value="Chromosome I"/>
</dbReference>
<reference evidence="10" key="1">
    <citation type="submission" date="2016-06" db="EMBL/GenBank/DDBJ databases">
        <authorList>
            <person name="Varghese N."/>
            <person name="Submissions Spin"/>
        </authorList>
    </citation>
    <scope>NUCLEOTIDE SEQUENCE [LARGE SCALE GENOMIC DNA]</scope>
    <source>
        <strain evidence="10">DSM 44875</strain>
    </source>
</reference>
<feature type="site" description="Important for enzyme activity" evidence="7">
    <location>
        <position position="311"/>
    </location>
</feature>
<evidence type="ECO:0000256" key="7">
    <source>
        <dbReference type="PIRSR" id="PIRSR625650-4"/>
    </source>
</evidence>
<dbReference type="GO" id="GO:0008609">
    <property type="term" value="F:alkylglycerone-phosphate synthase activity"/>
    <property type="evidence" value="ECO:0007669"/>
    <property type="project" value="InterPro"/>
</dbReference>
<sequence>MAGRHRSWWGWGHVEDAVTGAEATALTDRVRALLPDADLTEHGAPPVADLGLRAPRIDPPASLARLCSTDLADRAAHTHGKAFRDVVRNLRGEVHDPPDLVVRPVTEQDVVDVLDWCAGRDIAVIPYGGGSSVVGGVEPRLDDAYPAAVSLDLGRLDRVLEVDPTSRAARIQAGVFGPALEDQLRRYDLTLRHFPQSFEFSTLGGWLATRAGGHYATVLTHIDDLVESMRVVTPAGVSQSRRLPGSGAGPSPDRLFLGSEGVLGVITEAWMRLQDRPRWRSGASVHFTDHDGAVAATRAIAQSGLYPSNCRLLDPAEALLNAGVATTGGVLVLGFESADHPVTPSLDRAVELCRDHGGALAEPSRGDGSSGPRRRTAADAWRSAFLRMPYQRDALAARSMIVETFETACTWDRFPALRAAVLDAAGEALRAVAATGVVTCRFTHVYPDGPAPYFGVYATGRWDATIAQWDQIKRAVSDALLAAGGTITHHHAVGRDHRPWYDRQRPDPIALALRATKKALDPSWILNPGVLVDPAG</sequence>
<evidence type="ECO:0000256" key="5">
    <source>
        <dbReference type="PIRSR" id="PIRSR625650-2"/>
    </source>
</evidence>
<dbReference type="SUPFAM" id="SSF55103">
    <property type="entry name" value="FAD-linked oxidases, C-terminal domain"/>
    <property type="match status" value="1"/>
</dbReference>
<dbReference type="GO" id="GO:0071949">
    <property type="term" value="F:FAD binding"/>
    <property type="evidence" value="ECO:0007669"/>
    <property type="project" value="InterPro"/>
</dbReference>
<keyword evidence="2" id="KW-0285">Flavoprotein</keyword>
<feature type="active site" description="Proton donor/acceptor" evidence="4">
    <location>
        <position position="453"/>
    </location>
</feature>
<gene>
    <name evidence="9" type="ORF">GA0070607_4926</name>
</gene>
<evidence type="ECO:0000256" key="3">
    <source>
        <dbReference type="ARBA" id="ARBA00022827"/>
    </source>
</evidence>
<dbReference type="InterPro" id="IPR016166">
    <property type="entry name" value="FAD-bd_PCMH"/>
</dbReference>
<accession>A0A1C4XAE2</accession>
<organism evidence="9 10">
    <name type="scientific">Micromonospora coriariae</name>
    <dbReference type="NCBI Taxonomy" id="285665"/>
    <lineage>
        <taxon>Bacteria</taxon>
        <taxon>Bacillati</taxon>
        <taxon>Actinomycetota</taxon>
        <taxon>Actinomycetes</taxon>
        <taxon>Micromonosporales</taxon>
        <taxon>Micromonosporaceae</taxon>
        <taxon>Micromonospora</taxon>
    </lineage>
</organism>
<dbReference type="Gene3D" id="3.30.300.330">
    <property type="match status" value="1"/>
</dbReference>
<proteinExistence type="inferred from homology"/>
<protein>
    <submittedName>
        <fullName evidence="9">Alkyldihydroxyacetonephosphate synthase</fullName>
    </submittedName>
</protein>
<evidence type="ECO:0000313" key="9">
    <source>
        <dbReference type="EMBL" id="SCF05335.1"/>
    </source>
</evidence>
<dbReference type="InterPro" id="IPR004113">
    <property type="entry name" value="FAD-bd_oxidored_4_C"/>
</dbReference>
<comment type="similarity">
    <text evidence="1">Belongs to the FAD-binding oxidoreductase/transferase type 4 family.</text>
</comment>
<dbReference type="AlphaFoldDB" id="A0A1C4XAE2"/>
<feature type="domain" description="FAD-binding PCMH-type" evidence="8">
    <location>
        <begin position="94"/>
        <end position="276"/>
    </location>
</feature>
<evidence type="ECO:0000313" key="10">
    <source>
        <dbReference type="Proteomes" id="UP000198243"/>
    </source>
</evidence>
<dbReference type="InterPro" id="IPR016164">
    <property type="entry name" value="FAD-linked_Oxase-like_C"/>
</dbReference>
<dbReference type="OrthoDB" id="9811557at2"/>
<dbReference type="Gene3D" id="3.30.465.10">
    <property type="match status" value="1"/>
</dbReference>
<evidence type="ECO:0000256" key="1">
    <source>
        <dbReference type="ARBA" id="ARBA00008000"/>
    </source>
</evidence>
<dbReference type="InterPro" id="IPR006094">
    <property type="entry name" value="Oxid_FAD_bind_N"/>
</dbReference>
<dbReference type="SUPFAM" id="SSF56176">
    <property type="entry name" value="FAD-binding/transporter-associated domain-like"/>
    <property type="match status" value="1"/>
</dbReference>
<keyword evidence="3 6" id="KW-0274">FAD</keyword>
<dbReference type="InterPro" id="IPR036318">
    <property type="entry name" value="FAD-bd_PCMH-like_sf"/>
</dbReference>
<dbReference type="InterPro" id="IPR025650">
    <property type="entry name" value="Alkyl-DHAP_Synthase"/>
</dbReference>
<dbReference type="Pfam" id="PF02913">
    <property type="entry name" value="FAD-oxidase_C"/>
    <property type="match status" value="1"/>
</dbReference>
<keyword evidence="10" id="KW-1185">Reference proteome</keyword>